<evidence type="ECO:0000256" key="2">
    <source>
        <dbReference type="ARBA" id="ARBA00022676"/>
    </source>
</evidence>
<name>A0A0C9MQG2_9FUNG</name>
<proteinExistence type="predicted"/>
<sequence length="915" mass="104063">MQIKLFSLGLIAAAVAAVAADTVNVQDTDVRAVNTLAGIANGVRVNDAANNLRANVASGLLSRRKVADAIRRRHLARFARRNENEADEEEEDENENEVDEEEADENENEADEEEADENEVNESSASKVVRLKRQYPFKAYTHLDTHVESQIEKGTQVYHVTKEFGPATLTSLGRTVTALAAAQQASNLTEVAIVMPFYTFMRKLITDKEIDMTIDIRGKRPGQVMSVEFRVWKMMHAFNPPVQKPSKYEWQMINNVNTSVLITPQRPAAPTDVVPVYMIGHANRKPFNQAFKCRTVHDINTENELPNEWRDQYFAKAAAAFLAHKATAADEESIFAPIRIVPRVDIVHVHGASNAYVTKFLQDKKDADDLGPRPPAIVYTMHDHQDEIQYQNSFRSVRKFLEHMSEREALRKYVYGGKMFMSKLAIDRADAVTFTSRPMAADIVEGRRDFHLKELIMDSLLRKVEGARFYGISNAIDYYSSEHPFITDKLVNRNMGFPQYALDMIKDQPLIHSKDPLHALALDIPENPTYWTLSENPNDFTFVLKDRSKRYLIKRDLFTEEDMKRPVVLFRGGLEKNKGLEIFEKAAEYFVKHNMRFVIMGNKKDYPFDKLESLQRMYPNHVSLITTGKEQRQLGIFCRAAADFVFAPNPNDSLGLETVEGMVFGSAVITTGAGSLHESIIDRPAGRAGKRKVNVALLDPTVLTEKGSVVTSYEYFNGYVYDHDDHASLELAIQDAAVDFQKIRRIKALREEFILRMIRSALNLGWDRGHFQGPVHEYNQVYELALEDRLIPEMKRHEVEQESELVSRLQDVDVEIDDSWEFSSIICGIAIMRMELTRRSEDEKDEDENDEDEDELARRSETDEDDNEKDEEELAESEKSKQKRSTLDGLSLVDSVLGDSDGEGANRASLADDLI</sequence>
<feature type="domain" description="Glycosyl transferase family 1" evidence="7">
    <location>
        <begin position="560"/>
        <end position="689"/>
    </location>
</feature>
<dbReference type="InterPro" id="IPR001296">
    <property type="entry name" value="Glyco_trans_1"/>
</dbReference>
<protein>
    <submittedName>
        <fullName evidence="9">Uncharacterized protein</fullName>
    </submittedName>
</protein>
<evidence type="ECO:0000256" key="6">
    <source>
        <dbReference type="SAM" id="SignalP"/>
    </source>
</evidence>
<dbReference type="Gene3D" id="3.40.50.2000">
    <property type="entry name" value="Glycogen Phosphorylase B"/>
    <property type="match status" value="2"/>
</dbReference>
<accession>A0A0C9MQG2</accession>
<dbReference type="GO" id="GO:0016757">
    <property type="term" value="F:glycosyltransferase activity"/>
    <property type="evidence" value="ECO:0007669"/>
    <property type="project" value="UniProtKB-KW"/>
</dbReference>
<dbReference type="PANTHER" id="PTHR45825:SF11">
    <property type="entry name" value="ALPHA AMYLASE DOMAIN-CONTAINING PROTEIN"/>
    <property type="match status" value="1"/>
</dbReference>
<feature type="compositionally biased region" description="Acidic residues" evidence="5">
    <location>
        <begin position="85"/>
        <end position="120"/>
    </location>
</feature>
<dbReference type="Proteomes" id="UP000053815">
    <property type="component" value="Unassembled WGS sequence"/>
</dbReference>
<dbReference type="SUPFAM" id="SSF53756">
    <property type="entry name" value="UDP-Glycosyltransferase/glycogen phosphorylase"/>
    <property type="match status" value="1"/>
</dbReference>
<dbReference type="STRING" id="91626.A0A0C9MQG2"/>
<feature type="compositionally biased region" description="Acidic residues" evidence="5">
    <location>
        <begin position="843"/>
        <end position="855"/>
    </location>
</feature>
<reference evidence="9" key="1">
    <citation type="submission" date="2014-09" db="EMBL/GenBank/DDBJ databases">
        <title>Draft genome sequence of an oleaginous Mucoromycotina fungus Mucor ambiguus NBRC6742.</title>
        <authorList>
            <person name="Takeda I."/>
            <person name="Yamane N."/>
            <person name="Morita T."/>
            <person name="Tamano K."/>
            <person name="Machida M."/>
            <person name="Baker S."/>
            <person name="Koike H."/>
        </authorList>
    </citation>
    <scope>NUCLEOTIDE SEQUENCE</scope>
    <source>
        <strain evidence="9">NBRC 6742</strain>
    </source>
</reference>
<comment type="subcellular location">
    <subcellularLocation>
        <location evidence="1">Plastid</location>
        <location evidence="1">Amyloplast</location>
    </subcellularLocation>
</comment>
<evidence type="ECO:0000259" key="8">
    <source>
        <dbReference type="Pfam" id="PF08323"/>
    </source>
</evidence>
<keyword evidence="2" id="KW-0328">Glycosyltransferase</keyword>
<feature type="region of interest" description="Disordered" evidence="5">
    <location>
        <begin position="81"/>
        <end position="126"/>
    </location>
</feature>
<evidence type="ECO:0000313" key="10">
    <source>
        <dbReference type="Proteomes" id="UP000053815"/>
    </source>
</evidence>
<dbReference type="InterPro" id="IPR013534">
    <property type="entry name" value="Starch_synth_cat_dom"/>
</dbReference>
<gene>
    <name evidence="9" type="ORF">MAM1_0058d03698</name>
</gene>
<evidence type="ECO:0000256" key="3">
    <source>
        <dbReference type="ARBA" id="ARBA00022679"/>
    </source>
</evidence>
<dbReference type="AlphaFoldDB" id="A0A0C9MQG2"/>
<evidence type="ECO:0000256" key="4">
    <source>
        <dbReference type="ARBA" id="ARBA00023234"/>
    </source>
</evidence>
<keyword evidence="4" id="KW-0934">Plastid</keyword>
<dbReference type="EMBL" id="DF836347">
    <property type="protein sequence ID" value="GAN04238.1"/>
    <property type="molecule type" value="Genomic_DNA"/>
</dbReference>
<keyword evidence="3" id="KW-0808">Transferase</keyword>
<keyword evidence="6" id="KW-0732">Signal</keyword>
<feature type="signal peptide" evidence="6">
    <location>
        <begin position="1"/>
        <end position="20"/>
    </location>
</feature>
<dbReference type="Pfam" id="PF00534">
    <property type="entry name" value="Glycos_transf_1"/>
    <property type="match status" value="1"/>
</dbReference>
<evidence type="ECO:0000256" key="1">
    <source>
        <dbReference type="ARBA" id="ARBA00004602"/>
    </source>
</evidence>
<keyword evidence="4" id="KW-0035">Amyloplast</keyword>
<feature type="domain" description="Starch synthase catalytic" evidence="8">
    <location>
        <begin position="157"/>
        <end position="455"/>
    </location>
</feature>
<keyword evidence="10" id="KW-1185">Reference proteome</keyword>
<evidence type="ECO:0000313" key="9">
    <source>
        <dbReference type="EMBL" id="GAN04238.1"/>
    </source>
</evidence>
<evidence type="ECO:0000256" key="5">
    <source>
        <dbReference type="SAM" id="MobiDB-lite"/>
    </source>
</evidence>
<organism evidence="9">
    <name type="scientific">Mucor ambiguus</name>
    <dbReference type="NCBI Taxonomy" id="91626"/>
    <lineage>
        <taxon>Eukaryota</taxon>
        <taxon>Fungi</taxon>
        <taxon>Fungi incertae sedis</taxon>
        <taxon>Mucoromycota</taxon>
        <taxon>Mucoromycotina</taxon>
        <taxon>Mucoromycetes</taxon>
        <taxon>Mucorales</taxon>
        <taxon>Mucorineae</taxon>
        <taxon>Mucoraceae</taxon>
        <taxon>Mucor</taxon>
    </lineage>
</organism>
<feature type="compositionally biased region" description="Acidic residues" evidence="5">
    <location>
        <begin position="862"/>
        <end position="875"/>
    </location>
</feature>
<dbReference type="OrthoDB" id="512920at2759"/>
<feature type="chain" id="PRO_5002199681" evidence="6">
    <location>
        <begin position="21"/>
        <end position="915"/>
    </location>
</feature>
<dbReference type="PANTHER" id="PTHR45825">
    <property type="entry name" value="GRANULE-BOUND STARCH SYNTHASE 1, CHLOROPLASTIC/AMYLOPLASTIC"/>
    <property type="match status" value="1"/>
</dbReference>
<dbReference type="Pfam" id="PF08323">
    <property type="entry name" value="Glyco_transf_5"/>
    <property type="match status" value="1"/>
</dbReference>
<feature type="region of interest" description="Disordered" evidence="5">
    <location>
        <begin position="839"/>
        <end position="915"/>
    </location>
</feature>
<evidence type="ECO:0000259" key="7">
    <source>
        <dbReference type="Pfam" id="PF00534"/>
    </source>
</evidence>